<dbReference type="OrthoDB" id="10809at2"/>
<feature type="transmembrane region" description="Helical" evidence="6">
    <location>
        <begin position="175"/>
        <end position="199"/>
    </location>
</feature>
<keyword evidence="5 6" id="KW-0472">Membrane</keyword>
<keyword evidence="4 6" id="KW-1133">Transmembrane helix</keyword>
<protein>
    <submittedName>
        <fullName evidence="7">Membrane protein</fullName>
    </submittedName>
</protein>
<keyword evidence="3 6" id="KW-0812">Transmembrane</keyword>
<organism evidence="7 8">
    <name type="scientific">Thermocrinis minervae</name>
    <dbReference type="NCBI Taxonomy" id="381751"/>
    <lineage>
        <taxon>Bacteria</taxon>
        <taxon>Pseudomonadati</taxon>
        <taxon>Aquificota</taxon>
        <taxon>Aquificia</taxon>
        <taxon>Aquificales</taxon>
        <taxon>Aquificaceae</taxon>
        <taxon>Thermocrinis</taxon>
    </lineage>
</organism>
<feature type="transmembrane region" description="Helical" evidence="6">
    <location>
        <begin position="12"/>
        <end position="41"/>
    </location>
</feature>
<feature type="transmembrane region" description="Helical" evidence="6">
    <location>
        <begin position="116"/>
        <end position="140"/>
    </location>
</feature>
<dbReference type="EMBL" id="LT670846">
    <property type="protein sequence ID" value="SHK28584.1"/>
    <property type="molecule type" value="Genomic_DNA"/>
</dbReference>
<dbReference type="Proteomes" id="UP000189810">
    <property type="component" value="Chromosome I"/>
</dbReference>
<gene>
    <name evidence="7" type="ORF">SAMN05444391_0546</name>
</gene>
<dbReference type="AlphaFoldDB" id="A0A1M6R7Z2"/>
<dbReference type="Pfam" id="PF03631">
    <property type="entry name" value="Virul_fac_BrkB"/>
    <property type="match status" value="1"/>
</dbReference>
<dbReference type="InterPro" id="IPR017039">
    <property type="entry name" value="Virul_fac_BrkB"/>
</dbReference>
<feature type="transmembrane region" description="Helical" evidence="6">
    <location>
        <begin position="77"/>
        <end position="104"/>
    </location>
</feature>
<dbReference type="GO" id="GO:0005886">
    <property type="term" value="C:plasma membrane"/>
    <property type="evidence" value="ECO:0007669"/>
    <property type="project" value="UniProtKB-SubCell"/>
</dbReference>
<evidence type="ECO:0000256" key="2">
    <source>
        <dbReference type="ARBA" id="ARBA00022475"/>
    </source>
</evidence>
<evidence type="ECO:0000313" key="7">
    <source>
        <dbReference type="EMBL" id="SHK28584.1"/>
    </source>
</evidence>
<evidence type="ECO:0000256" key="3">
    <source>
        <dbReference type="ARBA" id="ARBA00022692"/>
    </source>
</evidence>
<comment type="subcellular location">
    <subcellularLocation>
        <location evidence="1">Cell membrane</location>
        <topology evidence="1">Multi-pass membrane protein</topology>
    </subcellularLocation>
</comment>
<keyword evidence="2" id="KW-1003">Cell membrane</keyword>
<feature type="transmembrane region" description="Helical" evidence="6">
    <location>
        <begin position="211"/>
        <end position="235"/>
    </location>
</feature>
<reference evidence="7 8" key="1">
    <citation type="submission" date="2016-11" db="EMBL/GenBank/DDBJ databases">
        <authorList>
            <person name="Jaros S."/>
            <person name="Januszkiewicz K."/>
            <person name="Wedrychowicz H."/>
        </authorList>
    </citation>
    <scope>NUCLEOTIDE SEQUENCE [LARGE SCALE GENOMIC DNA]</scope>
    <source>
        <strain evidence="7 8">DSM 19557</strain>
    </source>
</reference>
<sequence length="242" mass="28425">MNYLRDIFSRDYLYHAGALTYNFLMVMSSLIFLLLTLASYLPFLDYERVQTLILELSPKYADRILKELSKIYKNRHYISILSVIIAFYYSVGFSKSLYSAFCYIIGTDKKHKMWDFWIKTAVFIVLLSFFIFTAFSITHLIHHSEILPYLSLFMVYLLLYRIFFPNKPSYKNLAIVSLLLAGVSFLVNKLFSAFMVKLIKLNPLYGTFGSALVFLVLVYYSFVLILFFGHVLYLLDQKEKET</sequence>
<dbReference type="STRING" id="381751.SAMN05444391_0546"/>
<evidence type="ECO:0000256" key="1">
    <source>
        <dbReference type="ARBA" id="ARBA00004651"/>
    </source>
</evidence>
<name>A0A1M6R7Z2_9AQUI</name>
<proteinExistence type="predicted"/>
<evidence type="ECO:0000256" key="6">
    <source>
        <dbReference type="SAM" id="Phobius"/>
    </source>
</evidence>
<accession>A0A1M6R7Z2</accession>
<evidence type="ECO:0000313" key="8">
    <source>
        <dbReference type="Proteomes" id="UP000189810"/>
    </source>
</evidence>
<keyword evidence="8" id="KW-1185">Reference proteome</keyword>
<feature type="transmembrane region" description="Helical" evidence="6">
    <location>
        <begin position="146"/>
        <end position="163"/>
    </location>
</feature>
<dbReference type="RefSeq" id="WP_079653710.1">
    <property type="nucleotide sequence ID" value="NZ_LT670846.1"/>
</dbReference>
<evidence type="ECO:0000256" key="4">
    <source>
        <dbReference type="ARBA" id="ARBA00022989"/>
    </source>
</evidence>
<evidence type="ECO:0000256" key="5">
    <source>
        <dbReference type="ARBA" id="ARBA00023136"/>
    </source>
</evidence>